<feature type="domain" description="SHSP" evidence="3">
    <location>
        <begin position="22"/>
        <end position="132"/>
    </location>
</feature>
<dbReference type="InterPro" id="IPR008978">
    <property type="entry name" value="HSP20-like_chaperone"/>
</dbReference>
<dbReference type="Pfam" id="PF00011">
    <property type="entry name" value="HSP20"/>
    <property type="match status" value="1"/>
</dbReference>
<proteinExistence type="inferred from homology"/>
<reference evidence="4 5" key="1">
    <citation type="submission" date="2020-07" db="EMBL/GenBank/DDBJ databases">
        <title>Sequencing the genomes of 1000 actinobacteria strains.</title>
        <authorList>
            <person name="Klenk H.-P."/>
        </authorList>
    </citation>
    <scope>NUCLEOTIDE SEQUENCE [LARGE SCALE GENOMIC DNA]</scope>
    <source>
        <strain evidence="4 5">DSM 18965</strain>
    </source>
</reference>
<dbReference type="PROSITE" id="PS01031">
    <property type="entry name" value="SHSP"/>
    <property type="match status" value="1"/>
</dbReference>
<accession>A0A7Y9F0T8</accession>
<dbReference type="Gene3D" id="2.60.40.790">
    <property type="match status" value="1"/>
</dbReference>
<gene>
    <name evidence="4" type="ORF">BKA08_001775</name>
</gene>
<name>A0A7Y9F0T8_9ACTN</name>
<dbReference type="InterPro" id="IPR002068">
    <property type="entry name" value="A-crystallin/Hsp20_dom"/>
</dbReference>
<sequence>MLLRTTDPFRDFDRITQQLLGTTNRPAAMPMDAWRQGEEFVIEMDLPGVSRESIDLDVERNVLTVRAERVARNGDWERLASERPTGMFSRQLVLGDNLDLDRIEATYDDGVLRLVVPVAEKAKPRKIEIGSSSSDRETTAIES</sequence>
<evidence type="ECO:0000259" key="3">
    <source>
        <dbReference type="PROSITE" id="PS01031"/>
    </source>
</evidence>
<evidence type="ECO:0000256" key="2">
    <source>
        <dbReference type="RuleBase" id="RU003616"/>
    </source>
</evidence>
<evidence type="ECO:0000313" key="5">
    <source>
        <dbReference type="Proteomes" id="UP000516957"/>
    </source>
</evidence>
<dbReference type="RefSeq" id="WP_179615286.1">
    <property type="nucleotide sequence ID" value="NZ_CP059163.1"/>
</dbReference>
<evidence type="ECO:0000256" key="1">
    <source>
        <dbReference type="PROSITE-ProRule" id="PRU00285"/>
    </source>
</evidence>
<evidence type="ECO:0000313" key="4">
    <source>
        <dbReference type="EMBL" id="NYD57537.1"/>
    </source>
</evidence>
<dbReference type="InterPro" id="IPR031107">
    <property type="entry name" value="Small_HSP"/>
</dbReference>
<dbReference type="PANTHER" id="PTHR11527">
    <property type="entry name" value="HEAT-SHOCK PROTEIN 20 FAMILY MEMBER"/>
    <property type="match status" value="1"/>
</dbReference>
<dbReference type="SUPFAM" id="SSF49764">
    <property type="entry name" value="HSP20-like chaperones"/>
    <property type="match status" value="1"/>
</dbReference>
<protein>
    <submittedName>
        <fullName evidence="4">HSP20 family protein</fullName>
    </submittedName>
</protein>
<dbReference type="Proteomes" id="UP000516957">
    <property type="component" value="Unassembled WGS sequence"/>
</dbReference>
<comment type="caution">
    <text evidence="4">The sequence shown here is derived from an EMBL/GenBank/DDBJ whole genome shotgun (WGS) entry which is preliminary data.</text>
</comment>
<dbReference type="AlphaFoldDB" id="A0A7Y9F0T8"/>
<organism evidence="4 5">
    <name type="scientific">Nocardioides marinisabuli</name>
    <dbReference type="NCBI Taxonomy" id="419476"/>
    <lineage>
        <taxon>Bacteria</taxon>
        <taxon>Bacillati</taxon>
        <taxon>Actinomycetota</taxon>
        <taxon>Actinomycetes</taxon>
        <taxon>Propionibacteriales</taxon>
        <taxon>Nocardioidaceae</taxon>
        <taxon>Nocardioides</taxon>
    </lineage>
</organism>
<dbReference type="CDD" id="cd06464">
    <property type="entry name" value="ACD_sHsps-like"/>
    <property type="match status" value="1"/>
</dbReference>
<dbReference type="EMBL" id="JACCBE010000001">
    <property type="protein sequence ID" value="NYD57537.1"/>
    <property type="molecule type" value="Genomic_DNA"/>
</dbReference>
<comment type="similarity">
    <text evidence="1 2">Belongs to the small heat shock protein (HSP20) family.</text>
</comment>
<keyword evidence="5" id="KW-1185">Reference proteome</keyword>